<organism evidence="2 3">
    <name type="scientific">Massilia yuzhufengensis</name>
    <dbReference type="NCBI Taxonomy" id="1164594"/>
    <lineage>
        <taxon>Bacteria</taxon>
        <taxon>Pseudomonadati</taxon>
        <taxon>Pseudomonadota</taxon>
        <taxon>Betaproteobacteria</taxon>
        <taxon>Burkholderiales</taxon>
        <taxon>Oxalobacteraceae</taxon>
        <taxon>Telluria group</taxon>
        <taxon>Massilia</taxon>
    </lineage>
</organism>
<dbReference type="EMBL" id="FOLD01000010">
    <property type="protein sequence ID" value="SFC77224.1"/>
    <property type="molecule type" value="Genomic_DNA"/>
</dbReference>
<evidence type="ECO:0000313" key="3">
    <source>
        <dbReference type="Proteomes" id="UP000198639"/>
    </source>
</evidence>
<dbReference type="OrthoDB" id="9806195at2"/>
<keyword evidence="1" id="KW-0472">Membrane</keyword>
<feature type="transmembrane region" description="Helical" evidence="1">
    <location>
        <begin position="203"/>
        <end position="226"/>
    </location>
</feature>
<sequence length="232" mass="26405">MQLAFWVRRAHKWIGLLIGVQALLWMISGLYMVVVPLEVIHGDHLAHVPTERLNPSASRITQAQLHESHPGITSIRLKVLLGKEVYEIKQDKKVSLVDAVSGKTISPLDRDSIIALADAAYVGEGSIRSIEWITKAPQEVGARPVPLWAVHYDDVDPGSSTLYFSPFSGDLVARRHELWRWFDFLWMFHIMDYEEREDVNNTLLRVASITGLAFALSGAWLLFYSFQRRRQA</sequence>
<keyword evidence="1" id="KW-1133">Transmembrane helix</keyword>
<gene>
    <name evidence="2" type="ORF">SAMN05216204_11027</name>
</gene>
<dbReference type="AlphaFoldDB" id="A0A1I1LVR7"/>
<evidence type="ECO:0000313" key="2">
    <source>
        <dbReference type="EMBL" id="SFC77224.1"/>
    </source>
</evidence>
<feature type="transmembrane region" description="Helical" evidence="1">
    <location>
        <begin position="12"/>
        <end position="34"/>
    </location>
</feature>
<name>A0A1I1LVR7_9BURK</name>
<proteinExistence type="predicted"/>
<keyword evidence="3" id="KW-1185">Reference proteome</keyword>
<reference evidence="3" key="1">
    <citation type="submission" date="2016-10" db="EMBL/GenBank/DDBJ databases">
        <authorList>
            <person name="Varghese N."/>
            <person name="Submissions S."/>
        </authorList>
    </citation>
    <scope>NUCLEOTIDE SEQUENCE [LARGE SCALE GENOMIC DNA]</scope>
    <source>
        <strain evidence="3">CGMCC 1.12041</strain>
    </source>
</reference>
<evidence type="ECO:0008006" key="4">
    <source>
        <dbReference type="Google" id="ProtNLM"/>
    </source>
</evidence>
<evidence type="ECO:0000256" key="1">
    <source>
        <dbReference type="SAM" id="Phobius"/>
    </source>
</evidence>
<accession>A0A1I1LVR7</accession>
<dbReference type="Proteomes" id="UP000198639">
    <property type="component" value="Unassembled WGS sequence"/>
</dbReference>
<dbReference type="RefSeq" id="WP_091874552.1">
    <property type="nucleotide sequence ID" value="NZ_FOLD01000010.1"/>
</dbReference>
<protein>
    <recommendedName>
        <fullName evidence="4">PepSY-associated TM region</fullName>
    </recommendedName>
</protein>
<keyword evidence="1" id="KW-0812">Transmembrane</keyword>
<dbReference type="STRING" id="1164594.SAMN05216204_11027"/>